<feature type="non-terminal residue" evidence="2">
    <location>
        <position position="54"/>
    </location>
</feature>
<name>A0A8S0PPJ1_OLEEU</name>
<evidence type="ECO:0000256" key="1">
    <source>
        <dbReference type="SAM" id="MobiDB-lite"/>
    </source>
</evidence>
<dbReference type="Proteomes" id="UP000594638">
    <property type="component" value="Unassembled WGS sequence"/>
</dbReference>
<feature type="region of interest" description="Disordered" evidence="1">
    <location>
        <begin position="1"/>
        <end position="28"/>
    </location>
</feature>
<dbReference type="OrthoDB" id="1936869at2759"/>
<sequence length="54" mass="5897">EYTDITAEVPDLSRGSSGISDDMESSPSLHVLDSEEIADLESKKMSHNMLMALI</sequence>
<protein>
    <submittedName>
        <fullName evidence="2">Vam6 Vps39</fullName>
    </submittedName>
</protein>
<feature type="non-terminal residue" evidence="2">
    <location>
        <position position="1"/>
    </location>
</feature>
<organism evidence="2 3">
    <name type="scientific">Olea europaea subsp. europaea</name>
    <dbReference type="NCBI Taxonomy" id="158383"/>
    <lineage>
        <taxon>Eukaryota</taxon>
        <taxon>Viridiplantae</taxon>
        <taxon>Streptophyta</taxon>
        <taxon>Embryophyta</taxon>
        <taxon>Tracheophyta</taxon>
        <taxon>Spermatophyta</taxon>
        <taxon>Magnoliopsida</taxon>
        <taxon>eudicotyledons</taxon>
        <taxon>Gunneridae</taxon>
        <taxon>Pentapetalae</taxon>
        <taxon>asterids</taxon>
        <taxon>lamiids</taxon>
        <taxon>Lamiales</taxon>
        <taxon>Oleaceae</taxon>
        <taxon>Oleeae</taxon>
        <taxon>Olea</taxon>
    </lineage>
</organism>
<dbReference type="Gramene" id="OE9A099037T1">
    <property type="protein sequence ID" value="OE9A099037C1"/>
    <property type="gene ID" value="OE9A099037"/>
</dbReference>
<evidence type="ECO:0000313" key="3">
    <source>
        <dbReference type="Proteomes" id="UP000594638"/>
    </source>
</evidence>
<dbReference type="AlphaFoldDB" id="A0A8S0PPJ1"/>
<evidence type="ECO:0000313" key="2">
    <source>
        <dbReference type="EMBL" id="CAA2954745.1"/>
    </source>
</evidence>
<proteinExistence type="predicted"/>
<keyword evidence="3" id="KW-1185">Reference proteome</keyword>
<dbReference type="EMBL" id="CACTIH010000124">
    <property type="protein sequence ID" value="CAA2954745.1"/>
    <property type="molecule type" value="Genomic_DNA"/>
</dbReference>
<comment type="caution">
    <text evidence="2">The sequence shown here is derived from an EMBL/GenBank/DDBJ whole genome shotgun (WGS) entry which is preliminary data.</text>
</comment>
<reference evidence="2 3" key="1">
    <citation type="submission" date="2019-12" db="EMBL/GenBank/DDBJ databases">
        <authorList>
            <person name="Alioto T."/>
            <person name="Alioto T."/>
            <person name="Gomez Garrido J."/>
        </authorList>
    </citation>
    <scope>NUCLEOTIDE SEQUENCE [LARGE SCALE GENOMIC DNA]</scope>
</reference>
<gene>
    <name evidence="2" type="ORF">OLEA9_A099037</name>
</gene>
<accession>A0A8S0PPJ1</accession>